<dbReference type="GO" id="GO:0008703">
    <property type="term" value="F:5-amino-6-(5-phosphoribosylamino)uracil reductase activity"/>
    <property type="evidence" value="ECO:0007669"/>
    <property type="project" value="InterPro"/>
</dbReference>
<sequence>MRKISLMMSVSLDGYMEGPGHDIEWHTVDEELHQHMNDTLKNMGAFLDGRVTHELMADYWPHADEDPEAPAVIAEFARIWRDMPKIVYSRTLPSGPAEWNTTVVSEVVPEEVQALKEQPGGDLGLGGADLAATFLRLGLVDEIKVYIHPIVLGRGTPMFPVSDTRTPLRLTESHTFGNGVVLVRYERADANTGQA</sequence>
<feature type="domain" description="Bacterial bifunctional deaminase-reductase C-terminal" evidence="1">
    <location>
        <begin position="3"/>
        <end position="182"/>
    </location>
</feature>
<dbReference type="PANTHER" id="PTHR38011:SF11">
    <property type="entry name" value="2,5-DIAMINO-6-RIBOSYLAMINO-4(3H)-PYRIMIDINONE 5'-PHOSPHATE REDUCTASE"/>
    <property type="match status" value="1"/>
</dbReference>
<dbReference type="InterPro" id="IPR024072">
    <property type="entry name" value="DHFR-like_dom_sf"/>
</dbReference>
<dbReference type="GO" id="GO:0009231">
    <property type="term" value="P:riboflavin biosynthetic process"/>
    <property type="evidence" value="ECO:0007669"/>
    <property type="project" value="InterPro"/>
</dbReference>
<organism evidence="2">
    <name type="scientific">Streptomyces sp. R08</name>
    <dbReference type="NCBI Taxonomy" id="3238624"/>
    <lineage>
        <taxon>Bacteria</taxon>
        <taxon>Bacillati</taxon>
        <taxon>Actinomycetota</taxon>
        <taxon>Actinomycetes</taxon>
        <taxon>Kitasatosporales</taxon>
        <taxon>Streptomycetaceae</taxon>
        <taxon>Streptomyces</taxon>
    </lineage>
</organism>
<dbReference type="SUPFAM" id="SSF53597">
    <property type="entry name" value="Dihydrofolate reductase-like"/>
    <property type="match status" value="1"/>
</dbReference>
<name>A0AB39MGM0_9ACTN</name>
<dbReference type="InterPro" id="IPR050765">
    <property type="entry name" value="Riboflavin_Biosynth_HTPR"/>
</dbReference>
<dbReference type="EMBL" id="CP163431">
    <property type="protein sequence ID" value="XDQ04346.1"/>
    <property type="molecule type" value="Genomic_DNA"/>
</dbReference>
<dbReference type="Pfam" id="PF01872">
    <property type="entry name" value="RibD_C"/>
    <property type="match status" value="1"/>
</dbReference>
<gene>
    <name evidence="2" type="ORF">AB5J58_31185</name>
</gene>
<dbReference type="AlphaFoldDB" id="A0AB39MGM0"/>
<evidence type="ECO:0000259" key="1">
    <source>
        <dbReference type="Pfam" id="PF01872"/>
    </source>
</evidence>
<dbReference type="RefSeq" id="WP_266772029.1">
    <property type="nucleotide sequence ID" value="NZ_CP163431.1"/>
</dbReference>
<dbReference type="InterPro" id="IPR002734">
    <property type="entry name" value="RibDG_C"/>
</dbReference>
<dbReference type="PANTHER" id="PTHR38011">
    <property type="entry name" value="DIHYDROFOLATE REDUCTASE FAMILY PROTEIN (AFU_ORTHOLOGUE AFUA_8G06820)"/>
    <property type="match status" value="1"/>
</dbReference>
<protein>
    <submittedName>
        <fullName evidence="2">Dihydrofolate reductase family protein</fullName>
    </submittedName>
</protein>
<accession>A0AB39MGM0</accession>
<proteinExistence type="predicted"/>
<dbReference type="Gene3D" id="3.40.430.10">
    <property type="entry name" value="Dihydrofolate Reductase, subunit A"/>
    <property type="match status" value="1"/>
</dbReference>
<evidence type="ECO:0000313" key="2">
    <source>
        <dbReference type="EMBL" id="XDQ04346.1"/>
    </source>
</evidence>
<reference evidence="2" key="1">
    <citation type="submission" date="2024-07" db="EMBL/GenBank/DDBJ databases">
        <authorList>
            <person name="Yu S.T."/>
        </authorList>
    </citation>
    <scope>NUCLEOTIDE SEQUENCE</scope>
    <source>
        <strain evidence="2">R08</strain>
    </source>
</reference>